<dbReference type="GO" id="GO:0016829">
    <property type="term" value="F:lyase activity"/>
    <property type="evidence" value="ECO:0007669"/>
    <property type="project" value="UniProtKB-KW"/>
</dbReference>
<dbReference type="EMBL" id="JYNV01000028">
    <property type="protein sequence ID" value="KZM28227.1"/>
    <property type="molecule type" value="Genomic_DNA"/>
</dbReference>
<evidence type="ECO:0000256" key="1">
    <source>
        <dbReference type="ARBA" id="ARBA00001970"/>
    </source>
</evidence>
<dbReference type="STRING" id="5454.A0A163LY64"/>
<evidence type="ECO:0000256" key="3">
    <source>
        <dbReference type="ARBA" id="ARBA00022723"/>
    </source>
</evidence>
<accession>A0A163LY64</accession>
<proteinExistence type="predicted"/>
<evidence type="ECO:0000313" key="6">
    <source>
        <dbReference type="EMBL" id="KZM28227.1"/>
    </source>
</evidence>
<sequence length="112" mass="12445">MPPNHNPPFPGYCAPFPVNISNLVMAIIGAAYPFKSAEDGTGVSMLESFVNSSPGASRPSFWETTSVADRRYYYNIAIITYWPSALAFDCWKAESEFGNWWKNADRKSDGHG</sequence>
<dbReference type="GO" id="GO:0046872">
    <property type="term" value="F:metal ion binding"/>
    <property type="evidence" value="ECO:0007669"/>
    <property type="project" value="UniProtKB-KW"/>
</dbReference>
<evidence type="ECO:0000256" key="4">
    <source>
        <dbReference type="ARBA" id="ARBA00023004"/>
    </source>
</evidence>
<protein>
    <submittedName>
        <fullName evidence="6">Uncharacterized protein</fullName>
    </submittedName>
</protein>
<dbReference type="Pfam" id="PF13816">
    <property type="entry name" value="Dehydratase_hem"/>
    <property type="match status" value="1"/>
</dbReference>
<dbReference type="Proteomes" id="UP000076837">
    <property type="component" value="Unassembled WGS sequence"/>
</dbReference>
<evidence type="ECO:0000256" key="5">
    <source>
        <dbReference type="ARBA" id="ARBA00023239"/>
    </source>
</evidence>
<keyword evidence="5" id="KW-0456">Lyase</keyword>
<keyword evidence="4" id="KW-0408">Iron</keyword>
<comment type="cofactor">
    <cofactor evidence="1">
        <name>heme b</name>
        <dbReference type="ChEBI" id="CHEBI:60344"/>
    </cofactor>
</comment>
<dbReference type="AlphaFoldDB" id="A0A163LY64"/>
<organism evidence="6 7">
    <name type="scientific">Didymella rabiei</name>
    <name type="common">Chickpea ascochyta blight fungus</name>
    <name type="synonym">Mycosphaerella rabiei</name>
    <dbReference type="NCBI Taxonomy" id="5454"/>
    <lineage>
        <taxon>Eukaryota</taxon>
        <taxon>Fungi</taxon>
        <taxon>Dikarya</taxon>
        <taxon>Ascomycota</taxon>
        <taxon>Pezizomycotina</taxon>
        <taxon>Dothideomycetes</taxon>
        <taxon>Pleosporomycetidae</taxon>
        <taxon>Pleosporales</taxon>
        <taxon>Pleosporineae</taxon>
        <taxon>Didymellaceae</taxon>
        <taxon>Ascochyta</taxon>
    </lineage>
</organism>
<keyword evidence="3" id="KW-0479">Metal-binding</keyword>
<keyword evidence="7" id="KW-1185">Reference proteome</keyword>
<keyword evidence="2" id="KW-0349">Heme</keyword>
<evidence type="ECO:0000256" key="2">
    <source>
        <dbReference type="ARBA" id="ARBA00022617"/>
    </source>
</evidence>
<gene>
    <name evidence="6" type="ORF">ST47_g641</name>
</gene>
<dbReference type="InterPro" id="IPR025702">
    <property type="entry name" value="OXD"/>
</dbReference>
<reference evidence="6 7" key="1">
    <citation type="journal article" date="2016" name="Sci. Rep.">
        <title>Draft genome sequencing and secretome analysis of fungal phytopathogen Ascochyta rabiei provides insight into the necrotrophic effector repertoire.</title>
        <authorList>
            <person name="Verma S."/>
            <person name="Gazara R.K."/>
            <person name="Nizam S."/>
            <person name="Parween S."/>
            <person name="Chattopadhyay D."/>
            <person name="Verma P.K."/>
        </authorList>
    </citation>
    <scope>NUCLEOTIDE SEQUENCE [LARGE SCALE GENOMIC DNA]</scope>
    <source>
        <strain evidence="6 7">ArDII</strain>
    </source>
</reference>
<comment type="caution">
    <text evidence="6">The sequence shown here is derived from an EMBL/GenBank/DDBJ whole genome shotgun (WGS) entry which is preliminary data.</text>
</comment>
<evidence type="ECO:0000313" key="7">
    <source>
        <dbReference type="Proteomes" id="UP000076837"/>
    </source>
</evidence>
<name>A0A163LY64_DIDRA</name>